<name>A0A0M3V944_9GAMM</name>
<sequence>MSNHITTDSNMSTNNNKTVADELYRIHCYAETLAKLCSTSSHSNPITPEHLQQIFKDIASVTDIASARFYKLSE</sequence>
<gene>
    <name evidence="1" type="ORF">AOC03_09860</name>
</gene>
<reference evidence="1 2" key="1">
    <citation type="submission" date="2015-09" db="EMBL/GenBank/DDBJ databases">
        <title>Complete genome of Psychrobacter urativorans R10.10B.</title>
        <authorList>
            <person name="See-Too W.S."/>
            <person name="Chan K.G."/>
        </authorList>
    </citation>
    <scope>NUCLEOTIDE SEQUENCE [LARGE SCALE GENOMIC DNA]</scope>
    <source>
        <strain evidence="1 2">R10.10B</strain>
    </source>
</reference>
<dbReference type="RefSeq" id="WP_062535563.1">
    <property type="nucleotide sequence ID" value="NZ_CP012678.1"/>
</dbReference>
<dbReference type="STRING" id="45610.AOC03_09860"/>
<dbReference type="EMBL" id="CP012678">
    <property type="protein sequence ID" value="ALF60303.1"/>
    <property type="molecule type" value="Genomic_DNA"/>
</dbReference>
<keyword evidence="2" id="KW-1185">Reference proteome</keyword>
<proteinExistence type="predicted"/>
<dbReference type="AlphaFoldDB" id="A0A0M3V944"/>
<organism evidence="1 2">
    <name type="scientific">Psychrobacter urativorans</name>
    <dbReference type="NCBI Taxonomy" id="45610"/>
    <lineage>
        <taxon>Bacteria</taxon>
        <taxon>Pseudomonadati</taxon>
        <taxon>Pseudomonadota</taxon>
        <taxon>Gammaproteobacteria</taxon>
        <taxon>Moraxellales</taxon>
        <taxon>Moraxellaceae</taxon>
        <taxon>Psychrobacter</taxon>
    </lineage>
</organism>
<dbReference type="KEGG" id="pur:AOC03_09860"/>
<dbReference type="Proteomes" id="UP000059847">
    <property type="component" value="Chromosome"/>
</dbReference>
<evidence type="ECO:0000313" key="2">
    <source>
        <dbReference type="Proteomes" id="UP000059847"/>
    </source>
</evidence>
<protein>
    <submittedName>
        <fullName evidence="1">Uncharacterized protein</fullName>
    </submittedName>
</protein>
<accession>A0A0M3V944</accession>
<evidence type="ECO:0000313" key="1">
    <source>
        <dbReference type="EMBL" id="ALF60303.1"/>
    </source>
</evidence>